<dbReference type="SUPFAM" id="SSF46785">
    <property type="entry name" value="Winged helix' DNA-binding domain"/>
    <property type="match status" value="1"/>
</dbReference>
<dbReference type="InterPro" id="IPR008995">
    <property type="entry name" value="Mo/tungstate-bd_C_term_dom"/>
</dbReference>
<dbReference type="RefSeq" id="WP_256622304.1">
    <property type="nucleotide sequence ID" value="NZ_JTEO01000004.1"/>
</dbReference>
<dbReference type="InterPro" id="IPR005116">
    <property type="entry name" value="Transp-assoc_OB_typ1"/>
</dbReference>
<comment type="subcellular location">
    <subcellularLocation>
        <location evidence="1">Cell membrane</location>
        <topology evidence="1">Peripheral membrane protein</topology>
    </subcellularLocation>
</comment>
<proteinExistence type="predicted"/>
<dbReference type="NCBIfam" id="TIGR00638">
    <property type="entry name" value="Mop"/>
    <property type="match status" value="1"/>
</dbReference>
<evidence type="ECO:0000256" key="1">
    <source>
        <dbReference type="ARBA" id="ARBA00004202"/>
    </source>
</evidence>
<dbReference type="InterPro" id="IPR036388">
    <property type="entry name" value="WH-like_DNA-bd_sf"/>
</dbReference>
<evidence type="ECO:0000313" key="5">
    <source>
        <dbReference type="Proteomes" id="UP001206983"/>
    </source>
</evidence>
<dbReference type="Proteomes" id="UP001206983">
    <property type="component" value="Unassembled WGS sequence"/>
</dbReference>
<reference evidence="4 5" key="1">
    <citation type="journal article" date="2011" name="Appl. Environ. Microbiol.">
        <title>Methanogenic archaea isolated from Taiwan's Chelungpu fault.</title>
        <authorList>
            <person name="Wu S.Y."/>
            <person name="Lai M.C."/>
        </authorList>
    </citation>
    <scope>NUCLEOTIDE SEQUENCE [LARGE SCALE GENOMIC DNA]</scope>
    <source>
        <strain evidence="4 5">St545Mb</strain>
    </source>
</reference>
<protein>
    <submittedName>
        <fullName evidence="4">Molybdenum-binding protein</fullName>
    </submittedName>
</protein>
<dbReference type="InterPro" id="IPR051815">
    <property type="entry name" value="Molybdate_resp_trans_reg"/>
</dbReference>
<sequence>METKTKVWLASEGKPVIGAGKVALLKAIDEERSLRKACERLDISYKHAWNVLNTMSERLGKDVVTTVRGGKDQGTFLTEEGRQLIREYEHNRDFIEDTMKDEGSWENIGLKISARNRIPGKVTMVESEGLISKITLEIEPSLLTSIITSEAVERLDIRPGDEVFAIVKSTEVLLGKKAR</sequence>
<dbReference type="GO" id="GO:0005886">
    <property type="term" value="C:plasma membrane"/>
    <property type="evidence" value="ECO:0007669"/>
    <property type="project" value="UniProtKB-SubCell"/>
</dbReference>
<feature type="domain" description="Mop" evidence="3">
    <location>
        <begin position="111"/>
        <end position="176"/>
    </location>
</feature>
<dbReference type="PANTHER" id="PTHR30432">
    <property type="entry name" value="TRANSCRIPTIONAL REGULATOR MODE"/>
    <property type="match status" value="1"/>
</dbReference>
<dbReference type="InterPro" id="IPR036390">
    <property type="entry name" value="WH_DNA-bd_sf"/>
</dbReference>
<dbReference type="AlphaFoldDB" id="A0AAE3HA62"/>
<dbReference type="PANTHER" id="PTHR30432:SF1">
    <property type="entry name" value="DNA-BINDING TRANSCRIPTIONAL DUAL REGULATOR MODE"/>
    <property type="match status" value="1"/>
</dbReference>
<dbReference type="Gene3D" id="1.10.10.10">
    <property type="entry name" value="Winged helix-like DNA-binding domain superfamily/Winged helix DNA-binding domain"/>
    <property type="match status" value="1"/>
</dbReference>
<dbReference type="Pfam" id="PF03459">
    <property type="entry name" value="TOBE"/>
    <property type="match status" value="1"/>
</dbReference>
<dbReference type="GO" id="GO:0015689">
    <property type="term" value="P:molybdate ion transport"/>
    <property type="evidence" value="ECO:0007669"/>
    <property type="project" value="InterPro"/>
</dbReference>
<name>A0AAE3HA62_9EURY</name>
<evidence type="ECO:0000256" key="2">
    <source>
        <dbReference type="ARBA" id="ARBA00022505"/>
    </source>
</evidence>
<keyword evidence="2" id="KW-0500">Molybdenum</keyword>
<dbReference type="EMBL" id="JTEO01000004">
    <property type="protein sequence ID" value="MCQ6962521.1"/>
    <property type="molecule type" value="Genomic_DNA"/>
</dbReference>
<organism evidence="4 5">
    <name type="scientific">Methanolobus chelungpuianus</name>
    <dbReference type="NCBI Taxonomy" id="502115"/>
    <lineage>
        <taxon>Archaea</taxon>
        <taxon>Methanobacteriati</taxon>
        <taxon>Methanobacteriota</taxon>
        <taxon>Stenosarchaea group</taxon>
        <taxon>Methanomicrobia</taxon>
        <taxon>Methanosarcinales</taxon>
        <taxon>Methanosarcinaceae</taxon>
        <taxon>Methanolobus</taxon>
    </lineage>
</organism>
<dbReference type="PROSITE" id="PS51866">
    <property type="entry name" value="MOP"/>
    <property type="match status" value="1"/>
</dbReference>
<accession>A0AAE3HA62</accession>
<dbReference type="Gene3D" id="2.40.50.100">
    <property type="match status" value="1"/>
</dbReference>
<keyword evidence="5" id="KW-1185">Reference proteome</keyword>
<evidence type="ECO:0000259" key="3">
    <source>
        <dbReference type="PROSITE" id="PS51866"/>
    </source>
</evidence>
<evidence type="ECO:0000313" key="4">
    <source>
        <dbReference type="EMBL" id="MCQ6962521.1"/>
    </source>
</evidence>
<dbReference type="InterPro" id="IPR004606">
    <property type="entry name" value="Mop_domain"/>
</dbReference>
<dbReference type="SUPFAM" id="SSF50331">
    <property type="entry name" value="MOP-like"/>
    <property type="match status" value="1"/>
</dbReference>
<comment type="caution">
    <text evidence="4">The sequence shown here is derived from an EMBL/GenBank/DDBJ whole genome shotgun (WGS) entry which is preliminary data.</text>
</comment>
<gene>
    <name evidence="4" type="ORF">PV02_05020</name>
</gene>